<reference evidence="11 12" key="1">
    <citation type="submission" date="2019-04" db="EMBL/GenBank/DDBJ databases">
        <title>Annotation for the trematode Fasciola gigantica.</title>
        <authorList>
            <person name="Choi Y.-J."/>
        </authorList>
    </citation>
    <scope>NUCLEOTIDE SEQUENCE [LARGE SCALE GENOMIC DNA]</scope>
    <source>
        <strain evidence="11">Uganda_cow_1</strain>
    </source>
</reference>
<keyword evidence="2" id="KW-0547">Nucleotide-binding</keyword>
<keyword evidence="4 11" id="KW-0347">Helicase</keyword>
<evidence type="ECO:0000256" key="7">
    <source>
        <dbReference type="SAM" id="MobiDB-lite"/>
    </source>
</evidence>
<evidence type="ECO:0000256" key="5">
    <source>
        <dbReference type="ARBA" id="ARBA00022840"/>
    </source>
</evidence>
<feature type="domain" description="DEAD-box RNA helicase Q" evidence="10">
    <location>
        <begin position="63"/>
        <end position="91"/>
    </location>
</feature>
<dbReference type="GO" id="GO:0016787">
    <property type="term" value="F:hydrolase activity"/>
    <property type="evidence" value="ECO:0007669"/>
    <property type="project" value="UniProtKB-KW"/>
</dbReference>
<feature type="region of interest" description="Disordered" evidence="7">
    <location>
        <begin position="609"/>
        <end position="665"/>
    </location>
</feature>
<feature type="region of interest" description="Disordered" evidence="7">
    <location>
        <begin position="495"/>
        <end position="542"/>
    </location>
</feature>
<dbReference type="STRING" id="46835.A0A504ZB09"/>
<evidence type="ECO:0000259" key="8">
    <source>
        <dbReference type="PROSITE" id="PS51192"/>
    </source>
</evidence>
<evidence type="ECO:0000256" key="2">
    <source>
        <dbReference type="ARBA" id="ARBA00022741"/>
    </source>
</evidence>
<feature type="compositionally biased region" description="Basic residues" evidence="7">
    <location>
        <begin position="498"/>
        <end position="509"/>
    </location>
</feature>
<dbReference type="GO" id="GO:0005829">
    <property type="term" value="C:cytosol"/>
    <property type="evidence" value="ECO:0007669"/>
    <property type="project" value="TreeGrafter"/>
</dbReference>
<dbReference type="InterPro" id="IPR014014">
    <property type="entry name" value="RNA_helicase_DEAD_Q_motif"/>
</dbReference>
<dbReference type="Gene3D" id="3.40.50.300">
    <property type="entry name" value="P-loop containing nucleotide triphosphate hydrolases"/>
    <property type="match status" value="2"/>
</dbReference>
<dbReference type="GO" id="GO:0003724">
    <property type="term" value="F:RNA helicase activity"/>
    <property type="evidence" value="ECO:0007669"/>
    <property type="project" value="UniProtKB-EC"/>
</dbReference>
<dbReference type="Pfam" id="PF00271">
    <property type="entry name" value="Helicase_C"/>
    <property type="match status" value="1"/>
</dbReference>
<evidence type="ECO:0000313" key="12">
    <source>
        <dbReference type="Proteomes" id="UP000316759"/>
    </source>
</evidence>
<feature type="compositionally biased region" description="Low complexity" evidence="7">
    <location>
        <begin position="652"/>
        <end position="664"/>
    </location>
</feature>
<keyword evidence="12" id="KW-1185">Reference proteome</keyword>
<dbReference type="GO" id="GO:0005524">
    <property type="term" value="F:ATP binding"/>
    <property type="evidence" value="ECO:0007669"/>
    <property type="project" value="UniProtKB-KW"/>
</dbReference>
<feature type="domain" description="Helicase ATP-binding" evidence="8">
    <location>
        <begin position="94"/>
        <end position="277"/>
    </location>
</feature>
<dbReference type="SMART" id="SM00490">
    <property type="entry name" value="HELICc"/>
    <property type="match status" value="1"/>
</dbReference>
<feature type="compositionally biased region" description="Polar residues" evidence="7">
    <location>
        <begin position="528"/>
        <end position="542"/>
    </location>
</feature>
<sequence length="719" mass="80117">MLEAYEPHTTSHFENVVGDETMDTTPLAHNLDSEKKRTVDIQPGSSEVDNTTAKSLERLPESIRFSDLQVSPPILRGLTEAGFSRPSPVQIKAIPFGRMGMDLIVQAKSGTGKTVVFAVVLLEAVDTQRPALQALVLAPTREIALQSQNVLERLGTHLPGLKCRLFVGGLPLADNLKHLPGCHIAVGTPGRIRYLIETGYMTTENIRHLVLDEADLLLAGGAEADVTGGSANNAFPADINYIWWSLSPEKQMIALSATYTDYLVEEHLQRYMNDPVMVRLAAHDPALLGVRQFFATVEPPNRSPASVFAAKVSYLCKLLSSVDFQQCLIFSNFHSSAQELCDALHSRGWPVSYISSNLDQSERFRAFNRLRAFHCRVLVSTDLTSRGIDAENVNLVVSLEVPWEHEIYLHRVGRAGRFGSYGASILIVADVGDELNLLRRLQSRCPTKIRKLPARSCLFHFTEPTPADLAAPNCPVDLDSLVTVVNCVGKQYDQKSAHPPHRAVPRQKKGTGTVDLPESIDPDRTVVSYPSTSGHTRPSQSSLKCIPEWSQLSKAMNIYLDRTVEGLEGFLKGQDNESMAVSIDVLERQLLKSLEALYAQEIPLVSNGATELEPTRDEPLKERNFPPPLREPPKHVNETDIKSKEEQHENQRPASSASNQQPSSVPWTQRQIEAWYEYHNLVNHAYWYRASWELAMDEYRASLGKWNTLNAHASVNLFR</sequence>
<dbReference type="PROSITE" id="PS51194">
    <property type="entry name" value="HELICASE_CTER"/>
    <property type="match status" value="1"/>
</dbReference>
<organism evidence="11 12">
    <name type="scientific">Fasciola gigantica</name>
    <name type="common">Giant liver fluke</name>
    <dbReference type="NCBI Taxonomy" id="46835"/>
    <lineage>
        <taxon>Eukaryota</taxon>
        <taxon>Metazoa</taxon>
        <taxon>Spiralia</taxon>
        <taxon>Lophotrochozoa</taxon>
        <taxon>Platyhelminthes</taxon>
        <taxon>Trematoda</taxon>
        <taxon>Digenea</taxon>
        <taxon>Plagiorchiida</taxon>
        <taxon>Echinostomata</taxon>
        <taxon>Echinostomatoidea</taxon>
        <taxon>Fasciolidae</taxon>
        <taxon>Fasciola</taxon>
    </lineage>
</organism>
<evidence type="ECO:0000256" key="4">
    <source>
        <dbReference type="ARBA" id="ARBA00022806"/>
    </source>
</evidence>
<dbReference type="PROSITE" id="PS51192">
    <property type="entry name" value="HELICASE_ATP_BIND_1"/>
    <property type="match status" value="1"/>
</dbReference>
<dbReference type="PROSITE" id="PS51195">
    <property type="entry name" value="Q_MOTIF"/>
    <property type="match status" value="1"/>
</dbReference>
<protein>
    <recommendedName>
        <fullName evidence="1">RNA helicase</fullName>
        <ecNumber evidence="1">3.6.4.13</ecNumber>
    </recommendedName>
</protein>
<dbReference type="InterPro" id="IPR001650">
    <property type="entry name" value="Helicase_C-like"/>
</dbReference>
<keyword evidence="3" id="KW-0378">Hydrolase</keyword>
<dbReference type="EC" id="3.6.4.13" evidence="1"/>
<dbReference type="InterPro" id="IPR014001">
    <property type="entry name" value="Helicase_ATP-bd"/>
</dbReference>
<evidence type="ECO:0000256" key="6">
    <source>
        <dbReference type="PROSITE-ProRule" id="PRU00552"/>
    </source>
</evidence>
<dbReference type="SMART" id="SM00487">
    <property type="entry name" value="DEXDc"/>
    <property type="match status" value="1"/>
</dbReference>
<evidence type="ECO:0000313" key="11">
    <source>
        <dbReference type="EMBL" id="TPP66410.1"/>
    </source>
</evidence>
<feature type="short sequence motif" description="Q motif" evidence="6">
    <location>
        <begin position="63"/>
        <end position="91"/>
    </location>
</feature>
<dbReference type="AlphaFoldDB" id="A0A504ZB09"/>
<evidence type="ECO:0000259" key="10">
    <source>
        <dbReference type="PROSITE" id="PS51195"/>
    </source>
</evidence>
<comment type="caution">
    <text evidence="11">The sequence shown here is derived from an EMBL/GenBank/DDBJ whole genome shotgun (WGS) entry which is preliminary data.</text>
</comment>
<feature type="compositionally biased region" description="Basic and acidic residues" evidence="7">
    <location>
        <begin position="631"/>
        <end position="651"/>
    </location>
</feature>
<dbReference type="GO" id="GO:0003676">
    <property type="term" value="F:nucleic acid binding"/>
    <property type="evidence" value="ECO:0007669"/>
    <property type="project" value="InterPro"/>
</dbReference>
<name>A0A504ZB09_FASGI</name>
<dbReference type="EMBL" id="SUNJ01001898">
    <property type="protein sequence ID" value="TPP66410.1"/>
    <property type="molecule type" value="Genomic_DNA"/>
</dbReference>
<evidence type="ECO:0000256" key="1">
    <source>
        <dbReference type="ARBA" id="ARBA00012552"/>
    </source>
</evidence>
<keyword evidence="5" id="KW-0067">ATP-binding</keyword>
<dbReference type="SUPFAM" id="SSF52540">
    <property type="entry name" value="P-loop containing nucleoside triphosphate hydrolases"/>
    <property type="match status" value="1"/>
</dbReference>
<evidence type="ECO:0000256" key="3">
    <source>
        <dbReference type="ARBA" id="ARBA00022801"/>
    </source>
</evidence>
<feature type="domain" description="Helicase C-terminal" evidence="9">
    <location>
        <begin position="314"/>
        <end position="465"/>
    </location>
</feature>
<dbReference type="Pfam" id="PF00270">
    <property type="entry name" value="DEAD"/>
    <property type="match status" value="1"/>
</dbReference>
<dbReference type="CDD" id="cd18787">
    <property type="entry name" value="SF2_C_DEAD"/>
    <property type="match status" value="1"/>
</dbReference>
<feature type="compositionally biased region" description="Basic and acidic residues" evidence="7">
    <location>
        <begin position="613"/>
        <end position="624"/>
    </location>
</feature>
<dbReference type="InterPro" id="IPR027417">
    <property type="entry name" value="P-loop_NTPase"/>
</dbReference>
<proteinExistence type="predicted"/>
<dbReference type="PANTHER" id="PTHR47959:SF1">
    <property type="entry name" value="ATP-DEPENDENT RNA HELICASE DBPA"/>
    <property type="match status" value="1"/>
</dbReference>
<evidence type="ECO:0000259" key="9">
    <source>
        <dbReference type="PROSITE" id="PS51194"/>
    </source>
</evidence>
<dbReference type="OrthoDB" id="434041at2759"/>
<accession>A0A504ZB09</accession>
<gene>
    <name evidence="11" type="ORF">FGIG_07795</name>
</gene>
<dbReference type="InterPro" id="IPR011545">
    <property type="entry name" value="DEAD/DEAH_box_helicase_dom"/>
</dbReference>
<dbReference type="InterPro" id="IPR050079">
    <property type="entry name" value="DEAD_box_RNA_helicase"/>
</dbReference>
<dbReference type="Proteomes" id="UP000316759">
    <property type="component" value="Unassembled WGS sequence"/>
</dbReference>
<dbReference type="PANTHER" id="PTHR47959">
    <property type="entry name" value="ATP-DEPENDENT RNA HELICASE RHLE-RELATED"/>
    <property type="match status" value="1"/>
</dbReference>